<dbReference type="Gene3D" id="3.40.50.1390">
    <property type="entry name" value="Resolvase, N-terminal catalytic domain"/>
    <property type="match status" value="1"/>
</dbReference>
<dbReference type="SMART" id="SM00857">
    <property type="entry name" value="Resolvase"/>
    <property type="match status" value="1"/>
</dbReference>
<dbReference type="SUPFAM" id="SSF46689">
    <property type="entry name" value="Homeodomain-like"/>
    <property type="match status" value="1"/>
</dbReference>
<keyword evidence="2" id="KW-0238">DNA-binding</keyword>
<proteinExistence type="inferred from homology"/>
<evidence type="ECO:0000259" key="4">
    <source>
        <dbReference type="PROSITE" id="PS51736"/>
    </source>
</evidence>
<evidence type="ECO:0000256" key="1">
    <source>
        <dbReference type="ARBA" id="ARBA00009913"/>
    </source>
</evidence>
<dbReference type="EMBL" id="CP081057">
    <property type="protein sequence ID" value="UWQ44050.1"/>
    <property type="molecule type" value="Genomic_DNA"/>
</dbReference>
<dbReference type="Proteomes" id="UP001058514">
    <property type="component" value="Plasmid unnamed6"/>
</dbReference>
<name>A0ABY5WRS2_9RHOB</name>
<evidence type="ECO:0000313" key="5">
    <source>
        <dbReference type="EMBL" id="UWQ44050.1"/>
    </source>
</evidence>
<dbReference type="PANTHER" id="PTHR30461">
    <property type="entry name" value="DNA-INVERTASE FROM LAMBDOID PROPHAGE"/>
    <property type="match status" value="1"/>
</dbReference>
<dbReference type="InterPro" id="IPR050639">
    <property type="entry name" value="SSR_resolvase"/>
</dbReference>
<comment type="similarity">
    <text evidence="1">Belongs to the site-specific recombinase resolvase family.</text>
</comment>
<reference evidence="5" key="1">
    <citation type="submission" date="2021-08" db="EMBL/GenBank/DDBJ databases">
        <authorList>
            <person name="Nwanade C."/>
            <person name="Wang M."/>
            <person name="Masoudi A."/>
            <person name="Yu Z."/>
            <person name="Liu J."/>
        </authorList>
    </citation>
    <scope>NUCLEOTIDE SEQUENCE</scope>
    <source>
        <strain evidence="5">S166</strain>
        <plasmid evidence="5">unnamed6</plasmid>
    </source>
</reference>
<dbReference type="SUPFAM" id="SSF53041">
    <property type="entry name" value="Resolvase-like"/>
    <property type="match status" value="1"/>
</dbReference>
<dbReference type="InterPro" id="IPR009057">
    <property type="entry name" value="Homeodomain-like_sf"/>
</dbReference>
<dbReference type="InterPro" id="IPR006119">
    <property type="entry name" value="Resolv_N"/>
</dbReference>
<organism evidence="5 6">
    <name type="scientific">Leisingera aquaemixtae</name>
    <dbReference type="NCBI Taxonomy" id="1396826"/>
    <lineage>
        <taxon>Bacteria</taxon>
        <taxon>Pseudomonadati</taxon>
        <taxon>Pseudomonadota</taxon>
        <taxon>Alphaproteobacteria</taxon>
        <taxon>Rhodobacterales</taxon>
        <taxon>Roseobacteraceae</taxon>
        <taxon>Leisingera</taxon>
    </lineage>
</organism>
<geneLocation type="plasmid" evidence="5 6">
    <name>unnamed6</name>
</geneLocation>
<evidence type="ECO:0000256" key="2">
    <source>
        <dbReference type="ARBA" id="ARBA00023125"/>
    </source>
</evidence>
<keyword evidence="5" id="KW-0614">Plasmid</keyword>
<gene>
    <name evidence="5" type="ORF">K3718_21395</name>
</gene>
<accession>A0ABY5WRS2</accession>
<sequence>MQERAAGGKIVGYARVSKADQSLAQQIAQLRALGCDEIYTDQLSGKNARREGLQSALDTLSAGDQLVVPAFDRLGRNQRDLLNIAQELDEKGIALRSLREDIDTRTPLGRMFYSVCAMFAQFERDVISDRTKAGLAAAKAAGRRGGRPKAMDADMRNAIEQKLVGTCLSIAKIAKEHGVSSSTIYNAFPGGRAALIAKRFKVVSDFSVGLDRFQVVEDRSSGDFYWRMVGDTPNQVRAPYGPFPTADDAATALRQLL</sequence>
<feature type="domain" description="Resolvase/invertase-type recombinase catalytic" evidence="4">
    <location>
        <begin position="9"/>
        <end position="142"/>
    </location>
</feature>
<dbReference type="RefSeq" id="WP_259966462.1">
    <property type="nucleotide sequence ID" value="NZ_CP081057.1"/>
</dbReference>
<dbReference type="CDD" id="cd03768">
    <property type="entry name" value="SR_ResInv"/>
    <property type="match status" value="1"/>
</dbReference>
<dbReference type="PROSITE" id="PS51736">
    <property type="entry name" value="RECOMBINASES_3"/>
    <property type="match status" value="1"/>
</dbReference>
<evidence type="ECO:0000313" key="6">
    <source>
        <dbReference type="Proteomes" id="UP001058514"/>
    </source>
</evidence>
<dbReference type="Pfam" id="PF00239">
    <property type="entry name" value="Resolvase"/>
    <property type="match status" value="1"/>
</dbReference>
<evidence type="ECO:0000256" key="3">
    <source>
        <dbReference type="ARBA" id="ARBA00023172"/>
    </source>
</evidence>
<dbReference type="PANTHER" id="PTHR30461:SF2">
    <property type="entry name" value="SERINE RECOMBINASE PINE-RELATED"/>
    <property type="match status" value="1"/>
</dbReference>
<protein>
    <submittedName>
        <fullName evidence="5">Recombinase family protein</fullName>
    </submittedName>
</protein>
<keyword evidence="6" id="KW-1185">Reference proteome</keyword>
<dbReference type="InterPro" id="IPR036162">
    <property type="entry name" value="Resolvase-like_N_sf"/>
</dbReference>
<keyword evidence="3" id="KW-0233">DNA recombination</keyword>